<dbReference type="SUPFAM" id="SSF51197">
    <property type="entry name" value="Clavaminate synthase-like"/>
    <property type="match status" value="1"/>
</dbReference>
<dbReference type="PANTHER" id="PTHR34945:SF8">
    <property type="entry name" value="DOWNSTREAM TARGET OF AGL15-4"/>
    <property type="match status" value="1"/>
</dbReference>
<sequence>MNKRKQPSRGINAVDFRAPPPSPVAPGRRSSFAKDDVLTEYLQQSLKVPDLTDRVFPRQKSVQNPPKIDFQNLDLLENEAGIEISELIKQMRCLEATNHGISRDLIKSVLLLAGSIFDVSPEKKKLVVWSPEWRYDFEEIHGEEESRDQSEEFLSCGEESMTFETEGVWPIGYSNHR</sequence>
<evidence type="ECO:0000256" key="1">
    <source>
        <dbReference type="SAM" id="MobiDB-lite"/>
    </source>
</evidence>
<name>A0A2G9HCJ7_9LAMI</name>
<evidence type="ECO:0000313" key="2">
    <source>
        <dbReference type="EMBL" id="PIN15234.1"/>
    </source>
</evidence>
<comment type="caution">
    <text evidence="2">The sequence shown here is derived from an EMBL/GenBank/DDBJ whole genome shotgun (WGS) entry which is preliminary data.</text>
</comment>
<proteinExistence type="predicted"/>
<feature type="region of interest" description="Disordered" evidence="1">
    <location>
        <begin position="1"/>
        <end position="30"/>
    </location>
</feature>
<dbReference type="Gene3D" id="2.60.120.330">
    <property type="entry name" value="B-lactam Antibiotic, Isopenicillin N Synthase, Chain"/>
    <property type="match status" value="1"/>
</dbReference>
<dbReference type="EMBL" id="NKXS01002119">
    <property type="protein sequence ID" value="PIN15234.1"/>
    <property type="molecule type" value="Genomic_DNA"/>
</dbReference>
<dbReference type="STRING" id="429701.A0A2G9HCJ7"/>
<organism evidence="2 3">
    <name type="scientific">Handroanthus impetiginosus</name>
    <dbReference type="NCBI Taxonomy" id="429701"/>
    <lineage>
        <taxon>Eukaryota</taxon>
        <taxon>Viridiplantae</taxon>
        <taxon>Streptophyta</taxon>
        <taxon>Embryophyta</taxon>
        <taxon>Tracheophyta</taxon>
        <taxon>Spermatophyta</taxon>
        <taxon>Magnoliopsida</taxon>
        <taxon>eudicotyledons</taxon>
        <taxon>Gunneridae</taxon>
        <taxon>Pentapetalae</taxon>
        <taxon>asterids</taxon>
        <taxon>lamiids</taxon>
        <taxon>Lamiales</taxon>
        <taxon>Bignoniaceae</taxon>
        <taxon>Crescentiina</taxon>
        <taxon>Tabebuia alliance</taxon>
        <taxon>Handroanthus</taxon>
    </lineage>
</organism>
<reference evidence="3" key="1">
    <citation type="journal article" date="2018" name="Gigascience">
        <title>Genome assembly of the Pink Ipe (Handroanthus impetiginosus, Bignoniaceae), a highly valued, ecologically keystone Neotropical timber forest tree.</title>
        <authorList>
            <person name="Silva-Junior O.B."/>
            <person name="Grattapaglia D."/>
            <person name="Novaes E."/>
            <person name="Collevatti R.G."/>
        </authorList>
    </citation>
    <scope>NUCLEOTIDE SEQUENCE [LARGE SCALE GENOMIC DNA]</scope>
    <source>
        <strain evidence="3">cv. UFG-1</strain>
    </source>
</reference>
<protein>
    <submittedName>
        <fullName evidence="2">Uncharacterized protein</fullName>
    </submittedName>
</protein>
<accession>A0A2G9HCJ7</accession>
<dbReference type="InterPro" id="IPR027443">
    <property type="entry name" value="IPNS-like_sf"/>
</dbReference>
<gene>
    <name evidence="2" type="ORF">CDL12_12124</name>
</gene>
<dbReference type="Proteomes" id="UP000231279">
    <property type="component" value="Unassembled WGS sequence"/>
</dbReference>
<evidence type="ECO:0000313" key="3">
    <source>
        <dbReference type="Proteomes" id="UP000231279"/>
    </source>
</evidence>
<keyword evidence="3" id="KW-1185">Reference proteome</keyword>
<dbReference type="AlphaFoldDB" id="A0A2G9HCJ7"/>
<dbReference type="OrthoDB" id="1928184at2759"/>
<dbReference type="PANTHER" id="PTHR34945">
    <property type="entry name" value="2-OXOGLUTARATE (2OG) AND FE(II)-DEPENDENT OXYGENASE SUPERFAMILY PROTEIN"/>
    <property type="match status" value="1"/>
</dbReference>